<dbReference type="Pfam" id="PF01551">
    <property type="entry name" value="Peptidase_M23"/>
    <property type="match status" value="1"/>
</dbReference>
<dbReference type="PANTHER" id="PTHR21666">
    <property type="entry name" value="PEPTIDASE-RELATED"/>
    <property type="match status" value="1"/>
</dbReference>
<evidence type="ECO:0000313" key="5">
    <source>
        <dbReference type="Proteomes" id="UP000620075"/>
    </source>
</evidence>
<dbReference type="GO" id="GO:0004222">
    <property type="term" value="F:metalloendopeptidase activity"/>
    <property type="evidence" value="ECO:0007669"/>
    <property type="project" value="TreeGrafter"/>
</dbReference>
<evidence type="ECO:0000256" key="1">
    <source>
        <dbReference type="SAM" id="MobiDB-lite"/>
    </source>
</evidence>
<dbReference type="EMBL" id="JAEKNQ010000010">
    <property type="protein sequence ID" value="MBJ7601877.1"/>
    <property type="molecule type" value="Genomic_DNA"/>
</dbReference>
<dbReference type="InterPro" id="IPR011055">
    <property type="entry name" value="Dup_hybrid_motif"/>
</dbReference>
<proteinExistence type="predicted"/>
<accession>A0A934KDX5</accession>
<comment type="caution">
    <text evidence="4">The sequence shown here is derived from an EMBL/GenBank/DDBJ whole genome shotgun (WGS) entry which is preliminary data.</text>
</comment>
<evidence type="ECO:0000313" key="4">
    <source>
        <dbReference type="EMBL" id="MBJ7601877.1"/>
    </source>
</evidence>
<dbReference type="InterPro" id="IPR016047">
    <property type="entry name" value="M23ase_b-sheet_dom"/>
</dbReference>
<dbReference type="Proteomes" id="UP000620075">
    <property type="component" value="Unassembled WGS sequence"/>
</dbReference>
<feature type="domain" description="M23ase beta-sheet core" evidence="3">
    <location>
        <begin position="92"/>
        <end position="186"/>
    </location>
</feature>
<evidence type="ECO:0000259" key="3">
    <source>
        <dbReference type="Pfam" id="PF01551"/>
    </source>
</evidence>
<evidence type="ECO:0000256" key="2">
    <source>
        <dbReference type="SAM" id="SignalP"/>
    </source>
</evidence>
<dbReference type="Gene3D" id="2.70.70.10">
    <property type="entry name" value="Glucose Permease (Domain IIA)"/>
    <property type="match status" value="1"/>
</dbReference>
<keyword evidence="2" id="KW-0732">Signal</keyword>
<dbReference type="CDD" id="cd12797">
    <property type="entry name" value="M23_peptidase"/>
    <property type="match status" value="1"/>
</dbReference>
<dbReference type="RefSeq" id="WP_338176259.1">
    <property type="nucleotide sequence ID" value="NZ_JAEKNQ010000010.1"/>
</dbReference>
<dbReference type="SUPFAM" id="SSF51261">
    <property type="entry name" value="Duplicated hybrid motif"/>
    <property type="match status" value="1"/>
</dbReference>
<protein>
    <submittedName>
        <fullName evidence="4">M23 family metallopeptidase</fullName>
    </submittedName>
</protein>
<sequence>MRRLFLILAPLLVLAAATPGQRPAERQPLPAPSPAADVDHGDDIPEWLPYLAAPASGPRPTFNWPLRGSVSQPFGCTGLAAERGTADCPAGFHQGIDLAQPPGTPIGAAADGIAYAFPNRGRYGIHIIVQHSNGYATAYGHLSQATVGWGALVRAGQQIGLVGTTGNSTGPHLHFEIRFAGRALDPAPYLAAPKSDPAVLPAGWPGAPADDGRGIR</sequence>
<feature type="signal peptide" evidence="2">
    <location>
        <begin position="1"/>
        <end position="15"/>
    </location>
</feature>
<gene>
    <name evidence="4" type="ORF">JF888_01555</name>
</gene>
<organism evidence="4 5">
    <name type="scientific">Candidatus Dormiibacter inghamiae</name>
    <dbReference type="NCBI Taxonomy" id="3127013"/>
    <lineage>
        <taxon>Bacteria</taxon>
        <taxon>Bacillati</taxon>
        <taxon>Candidatus Dormiibacterota</taxon>
        <taxon>Candidatus Dormibacteria</taxon>
        <taxon>Candidatus Dormibacterales</taxon>
        <taxon>Candidatus Dormibacteraceae</taxon>
        <taxon>Candidatus Dormiibacter</taxon>
    </lineage>
</organism>
<dbReference type="PANTHER" id="PTHR21666:SF270">
    <property type="entry name" value="MUREIN HYDROLASE ACTIVATOR ENVC"/>
    <property type="match status" value="1"/>
</dbReference>
<name>A0A934KDX5_9BACT</name>
<dbReference type="InterPro" id="IPR050570">
    <property type="entry name" value="Cell_wall_metabolism_enzyme"/>
</dbReference>
<reference evidence="4 5" key="1">
    <citation type="submission" date="2020-10" db="EMBL/GenBank/DDBJ databases">
        <title>Ca. Dormibacterota MAGs.</title>
        <authorList>
            <person name="Montgomery K."/>
        </authorList>
    </citation>
    <scope>NUCLEOTIDE SEQUENCE [LARGE SCALE GENOMIC DNA]</scope>
    <source>
        <strain evidence="4">SC8811_S16_3</strain>
    </source>
</reference>
<feature type="chain" id="PRO_5037175664" evidence="2">
    <location>
        <begin position="16"/>
        <end position="216"/>
    </location>
</feature>
<dbReference type="AlphaFoldDB" id="A0A934KDX5"/>
<feature type="region of interest" description="Disordered" evidence="1">
    <location>
        <begin position="19"/>
        <end position="38"/>
    </location>
</feature>